<keyword evidence="4" id="KW-0862">Zinc</keyword>
<evidence type="ECO:0000256" key="7">
    <source>
        <dbReference type="SAM" id="SignalP"/>
    </source>
</evidence>
<keyword evidence="7" id="KW-0732">Signal</keyword>
<feature type="domain" description="Peptidase M12B" evidence="9">
    <location>
        <begin position="266"/>
        <end position="482"/>
    </location>
</feature>
<dbReference type="EMBL" id="JAULSN010000005">
    <property type="protein sequence ID" value="KAK3371357.1"/>
    <property type="molecule type" value="Genomic_DNA"/>
</dbReference>
<comment type="function">
    <text evidence="2">Probable zinc protease.</text>
</comment>
<feature type="domain" description="Disintegrin" evidence="8">
    <location>
        <begin position="503"/>
        <end position="593"/>
    </location>
</feature>
<reference evidence="10" key="1">
    <citation type="journal article" date="2023" name="Mol. Phylogenet. Evol.">
        <title>Genome-scale phylogeny and comparative genomics of the fungal order Sordariales.</title>
        <authorList>
            <person name="Hensen N."/>
            <person name="Bonometti L."/>
            <person name="Westerberg I."/>
            <person name="Brannstrom I.O."/>
            <person name="Guillou S."/>
            <person name="Cros-Aarteil S."/>
            <person name="Calhoun S."/>
            <person name="Haridas S."/>
            <person name="Kuo A."/>
            <person name="Mondo S."/>
            <person name="Pangilinan J."/>
            <person name="Riley R."/>
            <person name="LaButti K."/>
            <person name="Andreopoulos B."/>
            <person name="Lipzen A."/>
            <person name="Chen C."/>
            <person name="Yan M."/>
            <person name="Daum C."/>
            <person name="Ng V."/>
            <person name="Clum A."/>
            <person name="Steindorff A."/>
            <person name="Ohm R.A."/>
            <person name="Martin F."/>
            <person name="Silar P."/>
            <person name="Natvig D.O."/>
            <person name="Lalanne C."/>
            <person name="Gautier V."/>
            <person name="Ament-Velasquez S.L."/>
            <person name="Kruys A."/>
            <person name="Hutchinson M.I."/>
            <person name="Powell A.J."/>
            <person name="Barry K."/>
            <person name="Miller A.N."/>
            <person name="Grigoriev I.V."/>
            <person name="Debuchy R."/>
            <person name="Gladieux P."/>
            <person name="Hiltunen Thoren M."/>
            <person name="Johannesson H."/>
        </authorList>
    </citation>
    <scope>NUCLEOTIDE SEQUENCE</scope>
    <source>
        <strain evidence="10">CBS 958.72</strain>
    </source>
</reference>
<dbReference type="PROSITE" id="PS50214">
    <property type="entry name" value="DISINTEGRIN_2"/>
    <property type="match status" value="1"/>
</dbReference>
<evidence type="ECO:0000313" key="10">
    <source>
        <dbReference type="EMBL" id="KAK3371357.1"/>
    </source>
</evidence>
<dbReference type="InterPro" id="IPR024079">
    <property type="entry name" value="MetalloPept_cat_dom_sf"/>
</dbReference>
<dbReference type="AlphaFoldDB" id="A0AAE0K886"/>
<evidence type="ECO:0000256" key="4">
    <source>
        <dbReference type="PROSITE-ProRule" id="PRU00276"/>
    </source>
</evidence>
<proteinExistence type="predicted"/>
<gene>
    <name evidence="10" type="ORF">B0T24DRAFT_721483</name>
</gene>
<dbReference type="InterPro" id="IPR006586">
    <property type="entry name" value="ADAM_Cys-rich"/>
</dbReference>
<evidence type="ECO:0000256" key="2">
    <source>
        <dbReference type="ARBA" id="ARBA00056552"/>
    </source>
</evidence>
<dbReference type="PANTHER" id="PTHR11905">
    <property type="entry name" value="ADAM A DISINTEGRIN AND METALLOPROTEASE DOMAIN"/>
    <property type="match status" value="1"/>
</dbReference>
<dbReference type="InterPro" id="IPR001590">
    <property type="entry name" value="Peptidase_M12B"/>
</dbReference>
<reference evidence="10" key="2">
    <citation type="submission" date="2023-06" db="EMBL/GenBank/DDBJ databases">
        <authorList>
            <consortium name="Lawrence Berkeley National Laboratory"/>
            <person name="Haridas S."/>
            <person name="Hensen N."/>
            <person name="Bonometti L."/>
            <person name="Westerberg I."/>
            <person name="Brannstrom I.O."/>
            <person name="Guillou S."/>
            <person name="Cros-Aarteil S."/>
            <person name="Calhoun S."/>
            <person name="Kuo A."/>
            <person name="Mondo S."/>
            <person name="Pangilinan J."/>
            <person name="Riley R."/>
            <person name="Labutti K."/>
            <person name="Andreopoulos B."/>
            <person name="Lipzen A."/>
            <person name="Chen C."/>
            <person name="Yanf M."/>
            <person name="Daum C."/>
            <person name="Ng V."/>
            <person name="Clum A."/>
            <person name="Steindorff A."/>
            <person name="Ohm R."/>
            <person name="Martin F."/>
            <person name="Silar P."/>
            <person name="Natvig D."/>
            <person name="Lalanne C."/>
            <person name="Gautier V."/>
            <person name="Ament-Velasquez S.L."/>
            <person name="Kruys A."/>
            <person name="Hutchinson M.I."/>
            <person name="Powell A.J."/>
            <person name="Barry K."/>
            <person name="Miller A.N."/>
            <person name="Grigoriev I.V."/>
            <person name="Debuchy R."/>
            <person name="Gladieux P."/>
            <person name="Thoren M.H."/>
            <person name="Johannesson H."/>
        </authorList>
    </citation>
    <scope>NUCLEOTIDE SEQUENCE</scope>
    <source>
        <strain evidence="10">CBS 958.72</strain>
    </source>
</reference>
<feature type="transmembrane region" description="Helical" evidence="6">
    <location>
        <begin position="700"/>
        <end position="721"/>
    </location>
</feature>
<feature type="binding site" evidence="4">
    <location>
        <position position="426"/>
    </location>
    <ligand>
        <name>Zn(2+)</name>
        <dbReference type="ChEBI" id="CHEBI:29105"/>
        <note>catalytic</note>
    </ligand>
</feature>
<keyword evidence="6" id="KW-0472">Membrane</keyword>
<feature type="binding site" evidence="4">
    <location>
        <position position="416"/>
    </location>
    <ligand>
        <name>Zn(2+)</name>
        <dbReference type="ChEBI" id="CHEBI:29105"/>
        <note>catalytic</note>
    </ligand>
</feature>
<dbReference type="Pfam" id="PF00200">
    <property type="entry name" value="Disintegrin"/>
    <property type="match status" value="1"/>
</dbReference>
<organism evidence="10 11">
    <name type="scientific">Lasiosphaeria ovina</name>
    <dbReference type="NCBI Taxonomy" id="92902"/>
    <lineage>
        <taxon>Eukaryota</taxon>
        <taxon>Fungi</taxon>
        <taxon>Dikarya</taxon>
        <taxon>Ascomycota</taxon>
        <taxon>Pezizomycotina</taxon>
        <taxon>Sordariomycetes</taxon>
        <taxon>Sordariomycetidae</taxon>
        <taxon>Sordariales</taxon>
        <taxon>Lasiosphaeriaceae</taxon>
        <taxon>Lasiosphaeria</taxon>
    </lineage>
</organism>
<dbReference type="GO" id="GO:0046872">
    <property type="term" value="F:metal ion binding"/>
    <property type="evidence" value="ECO:0007669"/>
    <property type="project" value="UniProtKB-KW"/>
</dbReference>
<protein>
    <recommendedName>
        <fullName evidence="3">Disintegrin and metalloproteinase domain-containing protein B</fullName>
    </recommendedName>
</protein>
<feature type="chain" id="PRO_5042216216" description="Disintegrin and metalloproteinase domain-containing protein B" evidence="7">
    <location>
        <begin position="24"/>
        <end position="817"/>
    </location>
</feature>
<dbReference type="FunFam" id="4.10.70.10:FF:000003">
    <property type="entry name" value="Disintegrin and metalloproteinase domain-containing protein 17"/>
    <property type="match status" value="1"/>
</dbReference>
<feature type="compositionally biased region" description="Pro residues" evidence="5">
    <location>
        <begin position="787"/>
        <end position="799"/>
    </location>
</feature>
<dbReference type="GO" id="GO:0004222">
    <property type="term" value="F:metalloendopeptidase activity"/>
    <property type="evidence" value="ECO:0007669"/>
    <property type="project" value="InterPro"/>
</dbReference>
<dbReference type="SUPFAM" id="SSF57552">
    <property type="entry name" value="Blood coagulation inhibitor (disintegrin)"/>
    <property type="match status" value="1"/>
</dbReference>
<dbReference type="Gene3D" id="4.10.70.10">
    <property type="entry name" value="Disintegrin domain"/>
    <property type="match status" value="1"/>
</dbReference>
<evidence type="ECO:0000256" key="3">
    <source>
        <dbReference type="ARBA" id="ARBA00074021"/>
    </source>
</evidence>
<feature type="compositionally biased region" description="Low complexity" evidence="5">
    <location>
        <begin position="768"/>
        <end position="780"/>
    </location>
</feature>
<dbReference type="CDD" id="cd04271">
    <property type="entry name" value="ZnMc_ADAM_fungal"/>
    <property type="match status" value="1"/>
</dbReference>
<dbReference type="GO" id="GO:0006508">
    <property type="term" value="P:proteolysis"/>
    <property type="evidence" value="ECO:0007669"/>
    <property type="project" value="InterPro"/>
</dbReference>
<dbReference type="SMART" id="SM00050">
    <property type="entry name" value="DISIN"/>
    <property type="match status" value="1"/>
</dbReference>
<accession>A0AAE0K886</accession>
<dbReference type="InterPro" id="IPR036436">
    <property type="entry name" value="Disintegrin_dom_sf"/>
</dbReference>
<dbReference type="Pfam" id="PF13688">
    <property type="entry name" value="Reprolysin_5"/>
    <property type="match status" value="1"/>
</dbReference>
<feature type="active site" evidence="4">
    <location>
        <position position="417"/>
    </location>
</feature>
<keyword evidence="6" id="KW-0812">Transmembrane</keyword>
<dbReference type="InterPro" id="IPR034028">
    <property type="entry name" value="ZnMc_ADAM_fungal"/>
</dbReference>
<name>A0AAE0K886_9PEZI</name>
<evidence type="ECO:0000256" key="1">
    <source>
        <dbReference type="ARBA" id="ARBA00023157"/>
    </source>
</evidence>
<evidence type="ECO:0000256" key="5">
    <source>
        <dbReference type="SAM" id="MobiDB-lite"/>
    </source>
</evidence>
<feature type="region of interest" description="Disordered" evidence="5">
    <location>
        <begin position="731"/>
        <end position="817"/>
    </location>
</feature>
<feature type="binding site" evidence="4">
    <location>
        <position position="420"/>
    </location>
    <ligand>
        <name>Zn(2+)</name>
        <dbReference type="ChEBI" id="CHEBI:29105"/>
        <note>catalytic</note>
    </ligand>
</feature>
<dbReference type="PANTHER" id="PTHR11905:SF159">
    <property type="entry name" value="ADAM METALLOPROTEASE"/>
    <property type="match status" value="1"/>
</dbReference>
<feature type="signal peptide" evidence="7">
    <location>
        <begin position="1"/>
        <end position="23"/>
    </location>
</feature>
<dbReference type="Gene3D" id="3.40.390.10">
    <property type="entry name" value="Collagenase (Catalytic Domain)"/>
    <property type="match status" value="1"/>
</dbReference>
<dbReference type="SMART" id="SM00608">
    <property type="entry name" value="ACR"/>
    <property type="match status" value="1"/>
</dbReference>
<evidence type="ECO:0000256" key="6">
    <source>
        <dbReference type="SAM" id="Phobius"/>
    </source>
</evidence>
<comment type="caution">
    <text evidence="10">The sequence shown here is derived from an EMBL/GenBank/DDBJ whole genome shotgun (WGS) entry which is preliminary data.</text>
</comment>
<keyword evidence="11" id="KW-1185">Reference proteome</keyword>
<evidence type="ECO:0000313" key="11">
    <source>
        <dbReference type="Proteomes" id="UP001287356"/>
    </source>
</evidence>
<evidence type="ECO:0000259" key="8">
    <source>
        <dbReference type="PROSITE" id="PS50214"/>
    </source>
</evidence>
<keyword evidence="1" id="KW-1015">Disulfide bond</keyword>
<keyword evidence="4" id="KW-0479">Metal-binding</keyword>
<comment type="caution">
    <text evidence="4">Lacks conserved residue(s) required for the propagation of feature annotation.</text>
</comment>
<evidence type="ECO:0000259" key="9">
    <source>
        <dbReference type="PROSITE" id="PS50215"/>
    </source>
</evidence>
<sequence>MILPKAFAALFAGVGLLLQPTTAHSVQRNALSYVTRIDEAVIHSPSHRVTALSSFELTFRLHDGRQKIRLSLEPNHDIFGEGATIQRVGADGRIHSTEPINRLDHKIFKGSALIQHEGHSEWTNAGWARINVHRDGDKPIFEGAFRIDGDHHHVQTNTNYLQTIVFGDPHVDSSVSEGEYMVVWRDSDISVPDFDRDLKRDLDSRSSASCQSDGLEYNLDNANVLYRGMETRDLFGRQIDTTPGGNGAGVNLASTIGSTAGCPSTRKVALVGIAADCNYRSQFSSENATRTNIIQQVNSASQLYENTFNISLGIHNLTISEKDCPSQAAPSAPWNVGCSGSTSISDRLNLFSAWRGQSKDNNAYWTLLSTCNTGAAVGLAWLGQVCQEGAQTSANETIAAANVVVRTSTEWLVFAHETGHTFGAVHDCTVSACNDGLQTKQQCCPLSGSTCDAGSRFIMNPSTGSGITNFSPCSIGNICSFLGRSSGRINCLANNKDVTIITGSQCGNGIVESGEDCDCGGDSGCAGNPCCDANTCKFTTNSKCDPSNEDCCTSQCQFSSAGSVCRPSTGSCDPQEVCSGTTPTCPPDQNSPDGDSCGTSGAGLQCASGQCTSRDLQCKTLMGSLTTSNDTYSCTPPGTVEGCVLQCSSPQFGANQCYSMNQYFLDGTPCDSGGRCSNGNCQGASLGNQILNWFRDNKNIVIPVASVIGGLIIIALVSCCWSSCRRRSRRAQIPKPPSPAWSGQGYGYGRAPPPPQAMRGAAGTPVLQQQQQQHPGQRPQSYANMPSPLPYPGQGPQQPPQQNGPWEPLRTRSFRYA</sequence>
<dbReference type="PROSITE" id="PS50215">
    <property type="entry name" value="ADAM_MEPRO"/>
    <property type="match status" value="1"/>
</dbReference>
<dbReference type="InterPro" id="IPR001762">
    <property type="entry name" value="Disintegrin_dom"/>
</dbReference>
<dbReference type="SUPFAM" id="SSF55486">
    <property type="entry name" value="Metalloproteases ('zincins'), catalytic domain"/>
    <property type="match status" value="1"/>
</dbReference>
<keyword evidence="6" id="KW-1133">Transmembrane helix</keyword>
<dbReference type="Proteomes" id="UP001287356">
    <property type="component" value="Unassembled WGS sequence"/>
</dbReference>